<keyword evidence="2" id="KW-0472">Membrane</keyword>
<dbReference type="VEuPathDB" id="PlasmoDB:PKA1H_140013700"/>
<feature type="region of interest" description="Disordered" evidence="1">
    <location>
        <begin position="4458"/>
        <end position="4633"/>
    </location>
</feature>
<evidence type="ECO:0000313" key="4">
    <source>
        <dbReference type="Proteomes" id="UP000195012"/>
    </source>
</evidence>
<feature type="compositionally biased region" description="Polar residues" evidence="1">
    <location>
        <begin position="1221"/>
        <end position="1233"/>
    </location>
</feature>
<feature type="compositionally biased region" description="Polar residues" evidence="1">
    <location>
        <begin position="3915"/>
        <end position="3926"/>
    </location>
</feature>
<feature type="region of interest" description="Disordered" evidence="1">
    <location>
        <begin position="1595"/>
        <end position="1627"/>
    </location>
</feature>
<feature type="compositionally biased region" description="Basic and acidic residues" evidence="1">
    <location>
        <begin position="1235"/>
        <end position="1247"/>
    </location>
</feature>
<feature type="compositionally biased region" description="Low complexity" evidence="1">
    <location>
        <begin position="3904"/>
        <end position="3914"/>
    </location>
</feature>
<dbReference type="EMBL" id="NETL01000028">
    <property type="protein sequence ID" value="OTN63824.1"/>
    <property type="molecule type" value="Genomic_DNA"/>
</dbReference>
<feature type="region of interest" description="Disordered" evidence="1">
    <location>
        <begin position="3673"/>
        <end position="3709"/>
    </location>
</feature>
<evidence type="ECO:0000256" key="1">
    <source>
        <dbReference type="SAM" id="MobiDB-lite"/>
    </source>
</evidence>
<gene>
    <name evidence="3" type="ORF">PKNOH_S140225900</name>
</gene>
<dbReference type="VEuPathDB" id="PlasmoDB:PKNOH_S140225900"/>
<feature type="region of interest" description="Disordered" evidence="1">
    <location>
        <begin position="4939"/>
        <end position="4959"/>
    </location>
</feature>
<dbReference type="PANTHER" id="PTHR47812">
    <property type="entry name" value="SMR (SMALL MUTS RELATED) DOMAIN-CONTAINING PROTEIN"/>
    <property type="match status" value="1"/>
</dbReference>
<dbReference type="VEuPathDB" id="PlasmoDB:PKNH_1408800"/>
<feature type="compositionally biased region" description="Basic and acidic residues" evidence="1">
    <location>
        <begin position="277"/>
        <end position="294"/>
    </location>
</feature>
<proteinExistence type="predicted"/>
<accession>A0A1Y3DH20</accession>
<feature type="region of interest" description="Disordered" evidence="1">
    <location>
        <begin position="3529"/>
        <end position="3553"/>
    </location>
</feature>
<feature type="compositionally biased region" description="Basic and acidic residues" evidence="1">
    <location>
        <begin position="4129"/>
        <end position="4138"/>
    </location>
</feature>
<evidence type="ECO:0000313" key="3">
    <source>
        <dbReference type="EMBL" id="OTN63824.1"/>
    </source>
</evidence>
<feature type="compositionally biased region" description="Basic and acidic residues" evidence="1">
    <location>
        <begin position="4594"/>
        <end position="4617"/>
    </location>
</feature>
<organism evidence="3 4">
    <name type="scientific">Plasmodium knowlesi</name>
    <dbReference type="NCBI Taxonomy" id="5850"/>
    <lineage>
        <taxon>Eukaryota</taxon>
        <taxon>Sar</taxon>
        <taxon>Alveolata</taxon>
        <taxon>Apicomplexa</taxon>
        <taxon>Aconoidasida</taxon>
        <taxon>Haemosporida</taxon>
        <taxon>Plasmodiidae</taxon>
        <taxon>Plasmodium</taxon>
        <taxon>Plasmodium (Plasmodium)</taxon>
    </lineage>
</organism>
<sequence>MMPKQMGTEKYEKSKLHNKQNGKQRKKFPKILEDKYVEMLISKDVKGKNRGGKKCGAWEEKGKTNKYIVHLQKLYKEFKFEECLNYGLENIEKLEKKNYVGKIEFLKIIGNVYFYLENYKYSSLTYILLSKYLNRVSDKYKVEICYNAGVVFIKYFLQSNDITYYLNAKTSFHCSMLYNENGSKHFNPIIYENTVSILKRHFPLGVKEQVKGMKNENNLFPNSSDESIFLESGTDLTVWSDVNDKVAKQEGKNTQGEDPQTKVLSSLGDSKSCTLKGDMHKGDKNSKERKGKNQDDEEDIYFDSNNTETFSIYDNSVDMRDSVLRKSEALAKEEKTHTEGRSSNIQMKEDIQENTVQSDHKLVNVSNEGKNMTNNFCNNLKNILFRNPVKSLLNNTSRPFVKSKSSSFLKSTPGSILKNSSYKILKKSSGSIVGNSPMNFISKPTGNVVRSSSSNFFNSNVGENTFVGSPMCMVRSNEGNFVNNSSSQFLTKDSSYNISPSTPRFLPSHSTLNLASNSPISFANNQTNILQNKASTIFGNNFPYKRMPQQKSIIKCIERSTDGRIHQEGPKALSNSNECKALEYMSPIENGLLQHKRRKTNQEIPLSASCERNIGVSNDLFLRSKDNKMCTFDYWRVKEKEGIIDKVKQDAMGHMLLQKTKSGSLREEAQEGKSQRSKAKKEVMEEGKVEREQIQDETHREENPKEMMIKRGNVKKDKDKKGKTGKGKSRRPNTLFDKLFSNESFNGSLLRRVRKACKLYQTRLMNEYYHIYYLKNKKKKVKKIIKRKRIADFFHYLYEICKKNKHDFLMKFVDQEKRSKGVSHRNATRQGAMKKGMLPNDKRTLNRREIKFCTGKISPHECNEKLKTLDKGEISREGTRKGSVLIPFAGGRDRCVKEEGMGKAPHSLRNYEGSSVNLLEMNCIDKGGRKKKLQYEQRKKVDMQRTPPFDLSRFVNLYSQIRSGQNQERGEKYQKEKMEIEEIIILSINKINKKRIRDKVKKLSSYNNSILSNIGDKFIDDMNELFLIKNYAKILKGLKRNDNIKHIYYLYENMYAIDKFDHINGSNFFNISHFIIDILLLKQIKEKDYLKKKIHKMKYSYQNYYAIYDCTDSGALFKDILPQLLIPTIKDTNKDDPKTLSSHIMSTENSQKSLNFLPSIFKDKKKEVDLNEQNDSYINVKFSSTTTINNSDTISYTNQKKEELLGERMNEVLSGEKHGSEQASRGGTNSCLSLRNHDRTSVKEDGVKSGTGDTSDTTYGNKPILRDFLSISSSSQRGESNASSISCMARAYKCEMEKVYLEMSKEEEGIFDVEKFYEHMNVSNASNDEDRIRAEEVILMLFYHYCNGGGDCNSSVSRDRNVSGNCGVEYTIRRALFKIFFFFISNGIINKKNLHEYVSFLRLYQFYLDSIKCDPLIYFYHNIEKDSEKIMDSIKGKAVIHDDFTSSIMLDNYLNVIHCHLYMLKLLYKSYLNKLKRKHTYDKVNLEFMINHTFSILNYLLIKYSYDERGRVVRRRVVFLFLQFLYLNSKYYFKNVTFFLNKYDINYLIKSETGNFCKINADLRRAHSVNENTETEGPNGEGESKIEIYDTQKEMGEENAKRGTIPGKGEKGRSSEEDGILDNQGDANEEGYYYCDEERVGGVEELLYEGISNIEEEQDRGRKCKEALMEKGENQCNRKDAFVDKEEWKDEFVSKNEQLKKGKNKTHNSSISNMNKFKNVFTKLDENVNIAFSSFLKCYHKCFFILNLRLHENDMFRKIVWKVAQRIVTYCNDLYTILKIKKIPINRSYNYVFEEINDNLYRKNIFLKPSFFKVLREDNYVNRIYGVHKEYIEKEGRRRVASHGMEDLDQNDVLNILITFAKFNRAKCQREKMNKKKKQFIFLLHSYKYIKKFICKELKENSILTLYRKAKRLDENFNQSIDYLHSLFDTRLCLLSLDFELQNIIIEFLNRCMEFVQQYQQEQNPRFVIINKMMNVYSCVFSLFYLRLNTFSEFHTNKLFKILGIEKNIFSYDDQATWHMLNLFNFVNFRYGSSYRFLNSIFTSFHVLLNVLVKIDIHMEMDRKCIGSGRYKRDTQISSEGNTYGNAMRQRNYEQVQKIIEREKMKKERRTGLSQSMHGVRFGKGIIYKIVKEVKKKVTVSGKLKIKNSIFENIIGKKMNRYFVNPFGEEVRTKKLERRVGELCKEKRMEKVGVLFNSTFCGEEKSHLGEYCSDPLSTIHTETQVETIAAVDRCEVRKRRIVVRAKGGMFHMSQFKHSNRNQRILQSYGKLKKIEKKLKRKINNVCFFKYIAVINKSQNKIYTTLSRTCAHILFILISILHIENYNILHLRKNQDFFINNDIYNTYYLFLHISSSIILLLSSVLKMYLHFNPSVRLDGGEYTERKLDQTKGLTAMAKIGKSAPNIQDEDGIAIQMESEEGGQRCRKRHLPQDGWANQNCRIAKMNNHTRDNNDGKFCIRQKEEESNKGRYQIYLETLIKFSSMNILLMSKKKYNKKNKMKKNKYIFIFCNIIENLLQNSMFYVDIFNSCKNKDILEMQDVFSKVSKLCKENNIMDDFMKIKNELIYHSLFKYILQEEYINHFNVDKNELYNMNKCSLNLFYFSLNILLTTFNTDISIHLERSLHNIHHFNHDKLYYEFVLNNVKRTVRYIRESSKSPFNCIFACVLYYLTRWKKESGKMLKGKNSEEKNILLRRNISNQRFASSHNMEEVKENLFFNLFSKEQCTDDTAIMGSVNNNWKGKEDSNSKFYIHPGEDSYGIFKRNEKIIPGGDKHVEKETSHLKVHQRNERKIMIKIVYDMISPYMDIKNIKVYNRIYRNNHTINSLINICFSFLFNNFLFLKPVYPFDIVPKEKNENESCGKKIRRTNYTLDIFSMKISDIKAVELFLSLYIHKYMQSICLDVNKLVDYNTYMNQFFWVSNRRNISVSFPCNDYTYLNYAARNVYYKFNDYNVLQFLINFKKSKSEGKEFMMSFVKAFERMISLDEEISTDYTDPLMYNVYLDYLNDLFLNDDYYYVCFYEYIKNVYLEENDGEFHIEDMDCYIKELNEINPYKIKEEMKRKFDEYVQKNYLLLTVRKNRRRGKSMSCEDDMRQVGKDIGEAEKKLISNGEERIKIVLNNNPYHFKNMYRAYRNRLFKLVNKKNINYLELIKMLNIKPYNHFSNMFYCSFIHILSEVKYDYNKHYNFNIGKIMDKLNIGLKASFYNNKNVILYYYTFQQYFHLYKFLEDKYFSEFVLPEYMLLNITSRFVNNSLYNTNLYRIYCFLKFLYIRNVLKHADILLNFLLYVYYKYFHYHYRGKDEFSHHFIDLFLSIHEESYNNSLLITELKGKDNCVENNLLGTGNLLEKNPLLGGIPVANSAKEGPHGEKIDREAAKRDDTNGEIITSNELHSDDNDQLNRGNETQSAYQEINNYHLVLSNSQNRFIHLLFFKILINCVKSKINILNAKNLFNNLNFFISSYVKYSLTYTFEERNTAFLDALRHKYSFYNLQAVKKNLKLCIYLKNVYLKRDLFNSDILSFLNIECGMKKASSPGGLSRKKKKKRNANFDAPQSMNDQFSTSQMLEHVRKGQYSAETLQSCSGLEYRKDENVNRKRTIGDNVLHVHDFEGSKKNEMNKKMKLLSGEACQIEEDEEPNCKENCLDNNVAEILTDEGNQIIGMQTVKVKREVEEQYSNVERTNPIDSFESGKKEEQEEEEKKNNPHEGETNDQTFCLDIMEDVKKGSHIKEDLQANQIKVKKEEMSDGNDTKVSIDSLTNANILRKQFFKKRSTKKVSKKYYINILKFYLANRAQGYALNYSECQKLEDKSIYLVFLFLGKIFQFLFNSLLSESRLQTDENKNHKKRERDMKADVKDAPECVEGSYTYENLLLYFMLISMCHYADSLIFLSIHFLDLHEISSKQSISLQGNSQQSSSQKGTLQNPSSVNEGNAALSHKEEMNTYNLADQEERNEQGNENQSETPDIHMKKLNYCEKLQVEKSPGKYEDSSNNSRNGCENNLKKNNLFLKPSLTSTRSYYMCRNEAVYIINEDKESTQMIIPLYKLLVTRLKICLYYPKYFFLASLFNYKYDTRLSDYLLNYLKDLNLSEGIKYYTYDLNNNGKGSTVLGLDGDCNGGVAKRCTMVDALSKGQEADHLGDHHTSGINRNENNEGENGEREANISRNIYDPLDEAHMLDHNMKNPSTYNEHAKNGTFPFMKEKQSLSMCVNYYTHYHENGNSNNCSFPSHYNSSNRMEYDNANMDMELTKQKHRNHVENTLPYETYERELNEKDMSEFNYNVYKLKVVIKNIEIRYEDVLNDIIEGLNFIAENKNCGNYNSQAAYHLCIYYFMRKNYTKCIHYMKFFINKGNFKIWQNESFNQDYYNLYCKRVQRSEFIFIKYFTIVLEVSKNVLKNVLRKIYEEMLCEHGNVVKGKELRRGGNIPCVDDPQQGDNASSRTDNFLCAHLRKFLVGEKVLELFKEEKEEEAASETPVKNADERKTDDNNQADGQKTEEHKTEKHKMDEQKTEEQKTEEHKMDEQKTEEQKTEEQKTEEDKTEEDKTEEHKMDEHKMDEQKTDEKETDENKTEEHKTDEKKKDEKETDEPKETNVNEYKGSPNKENENGTKERPIEEDITSEKNDPPQVAEAGNSMSNQKENKIGEIESKWIYLGYDHLDHLNEIYDILKILFEIYIYIGKTIKRFNDYKVLEEATVIYGSNISVINVLFKIITEHLCFIFEVLCYFTPHILVYPIILLFAGDRVLSCTVSEESSENVTETPPKSNTTPVSSKYTYLKRATNNEELIYNSSCASLDLRIFKLFREFLANKSATIPANLSTRMHNIFLLTCKKVLYYQKSEQDIIKNLSSYNKKGNRKKKEGIMKFVENALNRNKTKLFEFLNLFKNGKLLNCTNYLNCEDINFLTSKLNYNSSCKDMNKSRHVIHLDNNNVDKTTSQVDKENTISTTNDVGHELSPDANTPMLSKNDSVDEQKKKQWILYHIKLNNDKNILLYDDYDIFNNIKTKNEALNCVNSILSYKNSAAKKGETSNLKKRKATDSTITDVKNAIRERDLRRLNREKSKVV</sequence>
<dbReference type="eggNOG" id="ENOG502TN86">
    <property type="taxonomic scope" value="Eukaryota"/>
</dbReference>
<dbReference type="PANTHER" id="PTHR47812:SF2">
    <property type="entry name" value="SMR (SMALL MUTS RELATED) DOMAIN-CONTAINING PROTEIN"/>
    <property type="match status" value="1"/>
</dbReference>
<feature type="compositionally biased region" description="Basic and acidic residues" evidence="1">
    <location>
        <begin position="4487"/>
        <end position="4586"/>
    </location>
</feature>
<dbReference type="Proteomes" id="UP000195012">
    <property type="component" value="Unassembled WGS sequence"/>
</dbReference>
<dbReference type="OMA" id="EHINVNM"/>
<feature type="transmembrane region" description="Helical" evidence="2">
    <location>
        <begin position="2348"/>
        <end position="2368"/>
    </location>
</feature>
<feature type="compositionally biased region" description="Basic and acidic residues" evidence="1">
    <location>
        <begin position="664"/>
        <end position="722"/>
    </location>
</feature>
<feature type="region of interest" description="Disordered" evidence="1">
    <location>
        <begin position="3904"/>
        <end position="3926"/>
    </location>
</feature>
<reference evidence="3 4" key="1">
    <citation type="submission" date="2017-05" db="EMBL/GenBank/DDBJ databases">
        <title>PacBio assembly of a Plasmodium knowlesi genome sequence with Hi-C correction and manual annotation of the SICAvar gene family.</title>
        <authorList>
            <person name="Lapp S.A."/>
            <person name="Geraldo J.A."/>
            <person name="Chien J.-T."/>
            <person name="Ay F."/>
            <person name="Pakala S.B."/>
            <person name="Batugedara G."/>
            <person name="Humphrey J.C."/>
            <person name="Debarry J.D."/>
            <person name="Le Roch K.G."/>
            <person name="Galinski M.R."/>
            <person name="Kissinger J.C."/>
        </authorList>
    </citation>
    <scope>NUCLEOTIDE SEQUENCE [LARGE SCALE GENOMIC DNA]</scope>
    <source>
        <strain evidence="4">Malayan Strain Pk1 (A+)</strain>
    </source>
</reference>
<feature type="region of interest" description="Disordered" evidence="1">
    <location>
        <begin position="248"/>
        <end position="300"/>
    </location>
</feature>
<dbReference type="OrthoDB" id="378159at2759"/>
<feature type="region of interest" description="Disordered" evidence="1">
    <location>
        <begin position="1"/>
        <end position="27"/>
    </location>
</feature>
<name>A0A1Y3DH20_PLAKN</name>
<feature type="compositionally biased region" description="Basic and acidic residues" evidence="1">
    <location>
        <begin position="3685"/>
        <end position="3705"/>
    </location>
</feature>
<feature type="transmembrane region" description="Helical" evidence="2">
    <location>
        <begin position="2309"/>
        <end position="2328"/>
    </location>
</feature>
<evidence type="ECO:0000256" key="2">
    <source>
        <dbReference type="SAM" id="Phobius"/>
    </source>
</evidence>
<feature type="region of interest" description="Disordered" evidence="1">
    <location>
        <begin position="1215"/>
        <end position="1259"/>
    </location>
</feature>
<feature type="region of interest" description="Disordered" evidence="1">
    <location>
        <begin position="658"/>
        <end position="733"/>
    </location>
</feature>
<comment type="caution">
    <text evidence="3">The sequence shown here is derived from an EMBL/GenBank/DDBJ whole genome shotgun (WGS) entry which is preliminary data.</text>
</comment>
<feature type="compositionally biased region" description="Polar residues" evidence="1">
    <location>
        <begin position="252"/>
        <end position="273"/>
    </location>
</feature>
<protein>
    <submittedName>
        <fullName evidence="3">Uncharacterized protein</fullName>
    </submittedName>
</protein>
<feature type="region of interest" description="Disordered" evidence="1">
    <location>
        <begin position="4129"/>
        <end position="4155"/>
    </location>
</feature>
<feature type="compositionally biased region" description="Basic residues" evidence="1">
    <location>
        <begin position="16"/>
        <end position="27"/>
    </location>
</feature>
<keyword evidence="2" id="KW-1133">Transmembrane helix</keyword>
<feature type="compositionally biased region" description="Polar residues" evidence="1">
    <location>
        <begin position="4949"/>
        <end position="4958"/>
    </location>
</feature>
<keyword evidence="2" id="KW-0812">Transmembrane</keyword>